<dbReference type="InterPro" id="IPR036390">
    <property type="entry name" value="WH_DNA-bd_sf"/>
</dbReference>
<dbReference type="Pfam" id="PF12840">
    <property type="entry name" value="HTH_20"/>
    <property type="match status" value="1"/>
</dbReference>
<accession>A0ABD5RUL3</accession>
<feature type="region of interest" description="Disordered" evidence="1">
    <location>
        <begin position="1"/>
        <end position="22"/>
    </location>
</feature>
<dbReference type="Gene3D" id="1.10.10.10">
    <property type="entry name" value="Winged helix-like DNA-binding domain superfamily/Winged helix DNA-binding domain"/>
    <property type="match status" value="1"/>
</dbReference>
<proteinExistence type="predicted"/>
<keyword evidence="3" id="KW-1185">Reference proteome</keyword>
<gene>
    <name evidence="2" type="ORF">ACFQE1_01320</name>
</gene>
<dbReference type="SUPFAM" id="SSF46785">
    <property type="entry name" value="Winged helix' DNA-binding domain"/>
    <property type="match status" value="1"/>
</dbReference>
<dbReference type="Proteomes" id="UP001596328">
    <property type="component" value="Unassembled WGS sequence"/>
</dbReference>
<feature type="compositionally biased region" description="Polar residues" evidence="1">
    <location>
        <begin position="1"/>
        <end position="20"/>
    </location>
</feature>
<evidence type="ECO:0000313" key="2">
    <source>
        <dbReference type="EMBL" id="MFC6723051.1"/>
    </source>
</evidence>
<reference evidence="2 3" key="1">
    <citation type="journal article" date="2019" name="Int. J. Syst. Evol. Microbiol.">
        <title>The Global Catalogue of Microorganisms (GCM) 10K type strain sequencing project: providing services to taxonomists for standard genome sequencing and annotation.</title>
        <authorList>
            <consortium name="The Broad Institute Genomics Platform"/>
            <consortium name="The Broad Institute Genome Sequencing Center for Infectious Disease"/>
            <person name="Wu L."/>
            <person name="Ma J."/>
        </authorList>
    </citation>
    <scope>NUCLEOTIDE SEQUENCE [LARGE SCALE GENOMIC DNA]</scope>
    <source>
        <strain evidence="2 3">NBRC 111368</strain>
    </source>
</reference>
<evidence type="ECO:0000313" key="3">
    <source>
        <dbReference type="Proteomes" id="UP001596328"/>
    </source>
</evidence>
<evidence type="ECO:0000256" key="1">
    <source>
        <dbReference type="SAM" id="MobiDB-lite"/>
    </source>
</evidence>
<comment type="caution">
    <text evidence="2">The sequence shown here is derived from an EMBL/GenBank/DDBJ whole genome shotgun (WGS) entry which is preliminary data.</text>
</comment>
<dbReference type="AlphaFoldDB" id="A0ABD5RUL3"/>
<sequence>MSQSTLAIPNARPWTSSSDPSVIDTEEEVQDLLDVIDDADCRAILEATSDDALSANELSKICNIPLSTMYRKLDLLTAAGLLIEGTRIRRSGKHTSEYSRRIEKIEVSVETDGGFELKVTQRDASEQNFDAPILGGW</sequence>
<dbReference type="InterPro" id="IPR036388">
    <property type="entry name" value="WH-like_DNA-bd_sf"/>
</dbReference>
<name>A0ABD5RUL3_9EURY</name>
<dbReference type="CDD" id="cd00090">
    <property type="entry name" value="HTH_ARSR"/>
    <property type="match status" value="1"/>
</dbReference>
<dbReference type="EMBL" id="JBHSWU010000003">
    <property type="protein sequence ID" value="MFC6723051.1"/>
    <property type="molecule type" value="Genomic_DNA"/>
</dbReference>
<dbReference type="InterPro" id="IPR011991">
    <property type="entry name" value="ArsR-like_HTH"/>
</dbReference>
<protein>
    <submittedName>
        <fullName evidence="2">Helix-turn-helix domain-containing protein</fullName>
    </submittedName>
</protein>
<organism evidence="2 3">
    <name type="scientific">Halobium palmae</name>
    <dbReference type="NCBI Taxonomy" id="1776492"/>
    <lineage>
        <taxon>Archaea</taxon>
        <taxon>Methanobacteriati</taxon>
        <taxon>Methanobacteriota</taxon>
        <taxon>Stenosarchaea group</taxon>
        <taxon>Halobacteria</taxon>
        <taxon>Halobacteriales</taxon>
        <taxon>Haloferacaceae</taxon>
        <taxon>Halobium</taxon>
    </lineage>
</organism>